<dbReference type="Proteomes" id="UP000707451">
    <property type="component" value="Unassembled WGS sequence"/>
</dbReference>
<name>A0A9P7Y001_9FUNG</name>
<feature type="compositionally biased region" description="Basic and acidic residues" evidence="1">
    <location>
        <begin position="511"/>
        <end position="521"/>
    </location>
</feature>
<dbReference type="EMBL" id="JAHRHY010000004">
    <property type="protein sequence ID" value="KAG9069753.1"/>
    <property type="molecule type" value="Genomic_DNA"/>
</dbReference>
<evidence type="ECO:0000256" key="1">
    <source>
        <dbReference type="SAM" id="MobiDB-lite"/>
    </source>
</evidence>
<evidence type="ECO:0000313" key="4">
    <source>
        <dbReference type="Proteomes" id="UP000707451"/>
    </source>
</evidence>
<dbReference type="PANTHER" id="PTHR43319:SF3">
    <property type="entry name" value="BETA-LACTAMASE-RELATED DOMAIN-CONTAINING PROTEIN"/>
    <property type="match status" value="1"/>
</dbReference>
<dbReference type="SUPFAM" id="SSF56601">
    <property type="entry name" value="beta-lactamase/transpeptidase-like"/>
    <property type="match status" value="1"/>
</dbReference>
<protein>
    <recommendedName>
        <fullName evidence="2">Beta-lactamase-related domain-containing protein</fullName>
    </recommendedName>
</protein>
<comment type="caution">
    <text evidence="3">The sequence shown here is derived from an EMBL/GenBank/DDBJ whole genome shotgun (WGS) entry which is preliminary data.</text>
</comment>
<gene>
    <name evidence="3" type="ORF">KI688_009078</name>
</gene>
<dbReference type="InterPro" id="IPR052907">
    <property type="entry name" value="Beta-lactamase/esterase"/>
</dbReference>
<evidence type="ECO:0000313" key="3">
    <source>
        <dbReference type="EMBL" id="KAG9069753.1"/>
    </source>
</evidence>
<dbReference type="AlphaFoldDB" id="A0A9P7Y001"/>
<dbReference type="OrthoDB" id="5946976at2759"/>
<dbReference type="InterPro" id="IPR012338">
    <property type="entry name" value="Beta-lactam/transpept-like"/>
</dbReference>
<keyword evidence="4" id="KW-1185">Reference proteome</keyword>
<sequence length="521" mass="57767">MADSKGAAPASAGWRKFAFLNLTPAQYFVRLVPAIVYGLYTYSTRGPFQPPSCTSFGISCPMTTNHISGVLERPEYYGQVLGYYTDLIAQSEDLGGSLAVFVDGMAVIDVYTGFKDLARTQVYDNTTLQQVYSSGKAVEGIIIARLVDQGRLDYEAKIVEYWPEFGQNGKEEVRLRDLMVHEAGVPALDDEDKLDALSWASMGDEEKFSERLARQPHVFGSKPTRAYHAITRGWFLNEIVKRADPKGRTIGQIAQQDLMTDYEDLELYYSKLPKESDWENRLSPMHDYPLLRILGRLVLPQVIQNSRIFGSPRTLPLHQIVKRTFESKSLTARALTPKFAPWPRLLRTPEAHVYEGTSFSLKSNAHSLARLMSMMANKGGSTRPGEPNLISAKTYTQATTLHGASLDEVTGETVPLSVGGWVKTRSFYGEGPLKGVEVQGWSGAGGSLILWIEELGIGFSYVTNAFAAPETLLGDYRGKTLLDRVVYARKGELGLLPKKAPEEQAEAGAGAEEKKQREEDE</sequence>
<proteinExistence type="predicted"/>
<reference evidence="3" key="1">
    <citation type="submission" date="2021-06" db="EMBL/GenBank/DDBJ databases">
        <title>Genome Sequence of Mortierella hyaline Strain SCG-10, a Cold-Adapted, Nitrate-Reducing Fungus Isolated from Soil in Minnesota, USA.</title>
        <authorList>
            <person name="Aldossari N."/>
        </authorList>
    </citation>
    <scope>NUCLEOTIDE SEQUENCE</scope>
    <source>
        <strain evidence="3">SCG-10</strain>
    </source>
</reference>
<feature type="region of interest" description="Disordered" evidence="1">
    <location>
        <begin position="498"/>
        <end position="521"/>
    </location>
</feature>
<dbReference type="InterPro" id="IPR001466">
    <property type="entry name" value="Beta-lactam-related"/>
</dbReference>
<dbReference type="Gene3D" id="3.40.710.10">
    <property type="entry name" value="DD-peptidase/beta-lactamase superfamily"/>
    <property type="match status" value="1"/>
</dbReference>
<accession>A0A9P7Y001</accession>
<organism evidence="3 4">
    <name type="scientific">Linnemannia hyalina</name>
    <dbReference type="NCBI Taxonomy" id="64524"/>
    <lineage>
        <taxon>Eukaryota</taxon>
        <taxon>Fungi</taxon>
        <taxon>Fungi incertae sedis</taxon>
        <taxon>Mucoromycota</taxon>
        <taxon>Mortierellomycotina</taxon>
        <taxon>Mortierellomycetes</taxon>
        <taxon>Mortierellales</taxon>
        <taxon>Mortierellaceae</taxon>
        <taxon>Linnemannia</taxon>
    </lineage>
</organism>
<feature type="domain" description="Beta-lactamase-related" evidence="2">
    <location>
        <begin position="87"/>
        <end position="470"/>
    </location>
</feature>
<evidence type="ECO:0000259" key="2">
    <source>
        <dbReference type="Pfam" id="PF00144"/>
    </source>
</evidence>
<dbReference type="Pfam" id="PF00144">
    <property type="entry name" value="Beta-lactamase"/>
    <property type="match status" value="1"/>
</dbReference>
<dbReference type="PANTHER" id="PTHR43319">
    <property type="entry name" value="BETA-LACTAMASE-RELATED"/>
    <property type="match status" value="1"/>
</dbReference>